<accession>A0A6A0ADS1</accession>
<protein>
    <submittedName>
        <fullName evidence="1">Uncharacterized protein</fullName>
    </submittedName>
</protein>
<proteinExistence type="predicted"/>
<dbReference type="AlphaFoldDB" id="A0A6A0ADS1"/>
<comment type="caution">
    <text evidence="1">The sequence shown here is derived from an EMBL/GenBank/DDBJ whole genome shotgun (WGS) entry which is preliminary data.</text>
</comment>
<organism evidence="1 2">
    <name type="scientific">Haematococcus lacustris</name>
    <name type="common">Green alga</name>
    <name type="synonym">Haematococcus pluvialis</name>
    <dbReference type="NCBI Taxonomy" id="44745"/>
    <lineage>
        <taxon>Eukaryota</taxon>
        <taxon>Viridiplantae</taxon>
        <taxon>Chlorophyta</taxon>
        <taxon>core chlorophytes</taxon>
        <taxon>Chlorophyceae</taxon>
        <taxon>CS clade</taxon>
        <taxon>Chlamydomonadales</taxon>
        <taxon>Haematococcaceae</taxon>
        <taxon>Haematococcus</taxon>
    </lineage>
</organism>
<name>A0A6A0ADS1_HAELA</name>
<keyword evidence="2" id="KW-1185">Reference proteome</keyword>
<gene>
    <name evidence="1" type="ORF">HaLaN_29748</name>
</gene>
<dbReference type="Proteomes" id="UP000485058">
    <property type="component" value="Unassembled WGS sequence"/>
</dbReference>
<evidence type="ECO:0000313" key="1">
    <source>
        <dbReference type="EMBL" id="GFH30825.1"/>
    </source>
</evidence>
<reference evidence="1 2" key="1">
    <citation type="submission" date="2020-02" db="EMBL/GenBank/DDBJ databases">
        <title>Draft genome sequence of Haematococcus lacustris strain NIES-144.</title>
        <authorList>
            <person name="Morimoto D."/>
            <person name="Nakagawa S."/>
            <person name="Yoshida T."/>
            <person name="Sawayama S."/>
        </authorList>
    </citation>
    <scope>NUCLEOTIDE SEQUENCE [LARGE SCALE GENOMIC DNA]</scope>
    <source>
        <strain evidence="1 2">NIES-144</strain>
    </source>
</reference>
<evidence type="ECO:0000313" key="2">
    <source>
        <dbReference type="Proteomes" id="UP000485058"/>
    </source>
</evidence>
<dbReference type="EMBL" id="BLLF01005167">
    <property type="protein sequence ID" value="GFH30825.1"/>
    <property type="molecule type" value="Genomic_DNA"/>
</dbReference>
<sequence length="93" mass="10324">MCIPTKPLRPLRPRTIRIIRVNASSWAAALSAGRVNSKEGPPRNSVWAAFAISEAFPDTPPESFRCLRPVYSKAKRSQVQGLMCSKSNTNIIR</sequence>